<proteinExistence type="predicted"/>
<dbReference type="AlphaFoldDB" id="A0A9N9RA65"/>
<dbReference type="EMBL" id="OU893336">
    <property type="protein sequence ID" value="CAG9792677.1"/>
    <property type="molecule type" value="Genomic_DNA"/>
</dbReference>
<protein>
    <submittedName>
        <fullName evidence="1">Uncharacterized protein</fullName>
    </submittedName>
</protein>
<name>A0A9N9RA65_9NEOP</name>
<reference evidence="1" key="1">
    <citation type="submission" date="2021-12" db="EMBL/GenBank/DDBJ databases">
        <authorList>
            <person name="King R."/>
        </authorList>
    </citation>
    <scope>NUCLEOTIDE SEQUENCE</scope>
</reference>
<reference evidence="1" key="2">
    <citation type="submission" date="2022-10" db="EMBL/GenBank/DDBJ databases">
        <authorList>
            <consortium name="ENA_rothamsted_submissions"/>
            <consortium name="culmorum"/>
            <person name="King R."/>
        </authorList>
    </citation>
    <scope>NUCLEOTIDE SEQUENCE</scope>
</reference>
<dbReference type="Proteomes" id="UP001153714">
    <property type="component" value="Chromosome 5"/>
</dbReference>
<sequence>MMEVDSVHSIIEQYIKPPIYASSDYVTRMLQASPRNAYVVKSMDYDFFLNYVDLDSNFKSIRHGRKKGDPVVVNIRGLKYLPDGSVLYKLRHIDEWTMIPQRRV</sequence>
<dbReference type="OrthoDB" id="7367179at2759"/>
<accession>A0A9N9RA65</accession>
<gene>
    <name evidence="1" type="ORF">DIATSA_LOCUS10187</name>
</gene>
<evidence type="ECO:0000313" key="2">
    <source>
        <dbReference type="Proteomes" id="UP001153714"/>
    </source>
</evidence>
<keyword evidence="2" id="KW-1185">Reference proteome</keyword>
<evidence type="ECO:0000313" key="1">
    <source>
        <dbReference type="EMBL" id="CAG9792677.1"/>
    </source>
</evidence>
<organism evidence="1 2">
    <name type="scientific">Diatraea saccharalis</name>
    <name type="common">sugarcane borer</name>
    <dbReference type="NCBI Taxonomy" id="40085"/>
    <lineage>
        <taxon>Eukaryota</taxon>
        <taxon>Metazoa</taxon>
        <taxon>Ecdysozoa</taxon>
        <taxon>Arthropoda</taxon>
        <taxon>Hexapoda</taxon>
        <taxon>Insecta</taxon>
        <taxon>Pterygota</taxon>
        <taxon>Neoptera</taxon>
        <taxon>Endopterygota</taxon>
        <taxon>Lepidoptera</taxon>
        <taxon>Glossata</taxon>
        <taxon>Ditrysia</taxon>
        <taxon>Pyraloidea</taxon>
        <taxon>Crambidae</taxon>
        <taxon>Crambinae</taxon>
        <taxon>Diatraea</taxon>
    </lineage>
</organism>